<organism evidence="2 3">
    <name type="scientific">Haloarcula marismortui (strain ATCC 43049 / DSM 3752 / JCM 8966 / VKM B-1809)</name>
    <name type="common">Halobacterium marismortui</name>
    <dbReference type="NCBI Taxonomy" id="272569"/>
    <lineage>
        <taxon>Archaea</taxon>
        <taxon>Methanobacteriati</taxon>
        <taxon>Methanobacteriota</taxon>
        <taxon>Stenosarchaea group</taxon>
        <taxon>Halobacteria</taxon>
        <taxon>Halobacteriales</taxon>
        <taxon>Haloarculaceae</taxon>
        <taxon>Haloarcula</taxon>
    </lineage>
</organism>
<dbReference type="EnsemblBacteria" id="AAV44272">
    <property type="protein sequence ID" value="AAV44272"/>
    <property type="gene ID" value="pNG1016"/>
</dbReference>
<proteinExistence type="predicted"/>
<evidence type="ECO:0000313" key="3">
    <source>
        <dbReference type="Proteomes" id="UP000001169"/>
    </source>
</evidence>
<dbReference type="AlphaFoldDB" id="Q5V868"/>
<gene>
    <name evidence="2" type="ordered locus">pNG1016</name>
</gene>
<geneLocation type="plasmid" evidence="2 3">
    <name>pNG100</name>
</geneLocation>
<dbReference type="EMBL" id="AY596290">
    <property type="protein sequence ID" value="AAV44272.1"/>
    <property type="molecule type" value="Genomic_DNA"/>
</dbReference>
<name>Q5V868_HALMA</name>
<dbReference type="Proteomes" id="UP000001169">
    <property type="component" value="Plasmid pNG100"/>
</dbReference>
<feature type="region of interest" description="Disordered" evidence="1">
    <location>
        <begin position="118"/>
        <end position="151"/>
    </location>
</feature>
<feature type="compositionally biased region" description="Polar residues" evidence="1">
    <location>
        <begin position="138"/>
        <end position="151"/>
    </location>
</feature>
<evidence type="ECO:0000313" key="2">
    <source>
        <dbReference type="EMBL" id="AAV44272.1"/>
    </source>
</evidence>
<keyword evidence="2" id="KW-0614">Plasmid</keyword>
<sequence length="191" mass="20635">MAVTHVKTLLCGLCDQATPGVAVVIRDQQQARLCRWREVLIRRPVRLVAGIAVGCHRLTAVVSVVCVGTASDRSPSNSHSRSIALIGSHCSTVIASTQQPPSTDMTTATSARSVARIAPTPDASGTTNIARPARASERTSLAISSHLQQRSGGSPLPFLFLIRARTQRTFWSTQADWCRSARQPGRRRRLS</sequence>
<accession>Q5V868</accession>
<dbReference type="KEGG" id="hma:pNG1016"/>
<dbReference type="HOGENOM" id="CLU_1418653_0_0_2"/>
<keyword evidence="3" id="KW-1185">Reference proteome</keyword>
<reference evidence="2 3" key="1">
    <citation type="journal article" date="2004" name="Genome Res.">
        <title>Genome sequence of Haloarcula marismortui: a halophilic archaeon from the Dead Sea.</title>
        <authorList>
            <person name="Baliga N.S."/>
            <person name="Bonneau R."/>
            <person name="Facciotti M.T."/>
            <person name="Pan M."/>
            <person name="Glusman G."/>
            <person name="Deutsch E.W."/>
            <person name="Shannon P."/>
            <person name="Chiu Y."/>
            <person name="Weng R.S."/>
            <person name="Gan R.R."/>
            <person name="Hung P."/>
            <person name="Date S.V."/>
            <person name="Marcotte E."/>
            <person name="Hood L."/>
            <person name="Ng W.V."/>
        </authorList>
    </citation>
    <scope>NUCLEOTIDE SEQUENCE [LARGE SCALE GENOMIC DNA]</scope>
    <source>
        <strain evidence="3">ATCC 43049 / DSM 3752 / JCM 8966 / VKM B-1809</strain>
        <plasmid evidence="3">Plasmid pNG100</plasmid>
    </source>
</reference>
<protein>
    <submittedName>
        <fullName evidence="2">Uncharacterized protein</fullName>
    </submittedName>
</protein>
<evidence type="ECO:0000256" key="1">
    <source>
        <dbReference type="SAM" id="MobiDB-lite"/>
    </source>
</evidence>